<dbReference type="EMBL" id="JH930470">
    <property type="protein sequence ID" value="EKM57774.1"/>
    <property type="molecule type" value="Genomic_DNA"/>
</dbReference>
<proteinExistence type="predicted"/>
<evidence type="ECO:0000313" key="3">
    <source>
        <dbReference type="Proteomes" id="UP000008370"/>
    </source>
</evidence>
<dbReference type="HOGENOM" id="CLU_1245766_0_0_1"/>
<reference evidence="2 3" key="1">
    <citation type="journal article" date="2012" name="BMC Genomics">
        <title>Comparative genomics of the white-rot fungi, Phanerochaete carnosa and P. chrysosporium, to elucidate the genetic basis of the distinct wood types they colonize.</title>
        <authorList>
            <person name="Suzuki H."/>
            <person name="MacDonald J."/>
            <person name="Syed K."/>
            <person name="Salamov A."/>
            <person name="Hori C."/>
            <person name="Aerts A."/>
            <person name="Henrissat B."/>
            <person name="Wiebenga A."/>
            <person name="vanKuyk P.A."/>
            <person name="Barry K."/>
            <person name="Lindquist E."/>
            <person name="LaButti K."/>
            <person name="Lapidus A."/>
            <person name="Lucas S."/>
            <person name="Coutinho P."/>
            <person name="Gong Y."/>
            <person name="Samejima M."/>
            <person name="Mahadevan R."/>
            <person name="Abou-Zaid M."/>
            <person name="de Vries R.P."/>
            <person name="Igarashi K."/>
            <person name="Yadav J.S."/>
            <person name="Grigoriev I.V."/>
            <person name="Master E.R."/>
        </authorList>
    </citation>
    <scope>NUCLEOTIDE SEQUENCE [LARGE SCALE GENOMIC DNA]</scope>
    <source>
        <strain evidence="2 3">HHB-10118-sp</strain>
    </source>
</reference>
<sequence>MSFAFDTTYLASPGNDILADLKSDDISRTPMPALPSPITPRRIRVTAVINTCSDGSNSTTYNVEEVPRAAERVMKAISPPLLGCRRSRSRSQSSIRSDELSPRTPSPSIFGSLTSLSPFTPFGAPRIGCLPSSALEDGRVAFPDPEWAAYDSDSSSGRALHCTNALRFEPFADEEEPHYYLPTNLFSPELEMSEAEFKESVFLWIERRKNRKAYKGTEDARR</sequence>
<dbReference type="AlphaFoldDB" id="K5WFC0"/>
<organism evidence="2 3">
    <name type="scientific">Phanerochaete carnosa (strain HHB-10118-sp)</name>
    <name type="common">White-rot fungus</name>
    <name type="synonym">Peniophora carnosa</name>
    <dbReference type="NCBI Taxonomy" id="650164"/>
    <lineage>
        <taxon>Eukaryota</taxon>
        <taxon>Fungi</taxon>
        <taxon>Dikarya</taxon>
        <taxon>Basidiomycota</taxon>
        <taxon>Agaricomycotina</taxon>
        <taxon>Agaricomycetes</taxon>
        <taxon>Polyporales</taxon>
        <taxon>Phanerochaetaceae</taxon>
        <taxon>Phanerochaete</taxon>
    </lineage>
</organism>
<dbReference type="GeneID" id="18912529"/>
<dbReference type="RefSeq" id="XP_007393118.1">
    <property type="nucleotide sequence ID" value="XM_007393056.1"/>
</dbReference>
<gene>
    <name evidence="2" type="ORF">PHACADRAFT_206651</name>
</gene>
<dbReference type="Proteomes" id="UP000008370">
    <property type="component" value="Unassembled WGS sequence"/>
</dbReference>
<dbReference type="KEGG" id="pco:PHACADRAFT_206651"/>
<name>K5WFC0_PHACS</name>
<keyword evidence="3" id="KW-1185">Reference proteome</keyword>
<accession>K5WFC0</accession>
<evidence type="ECO:0000256" key="1">
    <source>
        <dbReference type="SAM" id="MobiDB-lite"/>
    </source>
</evidence>
<dbReference type="OrthoDB" id="3263017at2759"/>
<feature type="region of interest" description="Disordered" evidence="1">
    <location>
        <begin position="83"/>
        <end position="111"/>
    </location>
</feature>
<dbReference type="InParanoid" id="K5WFC0"/>
<protein>
    <submittedName>
        <fullName evidence="2">Uncharacterized protein</fullName>
    </submittedName>
</protein>
<evidence type="ECO:0000313" key="2">
    <source>
        <dbReference type="EMBL" id="EKM57774.1"/>
    </source>
</evidence>